<proteinExistence type="predicted"/>
<reference evidence="1 2" key="1">
    <citation type="journal article" date="2014" name="BMC Genomics">
        <title>Comparison of environmental and isolate Sulfobacillus genomes reveals diverse carbon, sulfur, nitrogen, and hydrogen metabolisms.</title>
        <authorList>
            <person name="Justice N.B."/>
            <person name="Norman A."/>
            <person name="Brown C.T."/>
            <person name="Singh A."/>
            <person name="Thomas B.C."/>
            <person name="Banfield J.F."/>
        </authorList>
    </citation>
    <scope>NUCLEOTIDE SEQUENCE [LARGE SCALE GENOMIC DNA]</scope>
    <source>
        <strain evidence="1">AMDSBA4</strain>
    </source>
</reference>
<evidence type="ECO:0000313" key="2">
    <source>
        <dbReference type="Proteomes" id="UP000242972"/>
    </source>
</evidence>
<sequence length="142" mass="16523">MKNQLKTAHLRRLINQLVDSTVLTPSLAEMLRHHLDAEWTRLSRPPYSAIYQVHDDQETYIELRVVDASAYQDIVFEKGRALLSIGVNGALLSPEDEARVNRLFPHHSFRTCPHCQMRFDNWFDYYGHIHLNHFPLGQVSGQ</sequence>
<comment type="caution">
    <text evidence="1">The sequence shown here is derived from an EMBL/GenBank/DDBJ whole genome shotgun (WGS) entry which is preliminary data.</text>
</comment>
<evidence type="ECO:0000313" key="1">
    <source>
        <dbReference type="EMBL" id="PSR32112.1"/>
    </source>
</evidence>
<dbReference type="AlphaFoldDB" id="A0A2T2XCC4"/>
<name>A0A2T2XCC4_9FIRM</name>
<accession>A0A2T2XCC4</accession>
<dbReference type="EMBL" id="PXYW01000051">
    <property type="protein sequence ID" value="PSR32112.1"/>
    <property type="molecule type" value="Genomic_DNA"/>
</dbReference>
<gene>
    <name evidence="1" type="ORF">C7B46_15600</name>
</gene>
<protein>
    <submittedName>
        <fullName evidence="1">Uncharacterized protein</fullName>
    </submittedName>
</protein>
<organism evidence="1 2">
    <name type="scientific">Sulfobacillus benefaciens</name>
    <dbReference type="NCBI Taxonomy" id="453960"/>
    <lineage>
        <taxon>Bacteria</taxon>
        <taxon>Bacillati</taxon>
        <taxon>Bacillota</taxon>
        <taxon>Clostridia</taxon>
        <taxon>Eubacteriales</taxon>
        <taxon>Clostridiales Family XVII. Incertae Sedis</taxon>
        <taxon>Sulfobacillus</taxon>
    </lineage>
</organism>
<dbReference type="Proteomes" id="UP000242972">
    <property type="component" value="Unassembled WGS sequence"/>
</dbReference>